<evidence type="ECO:0000313" key="3">
    <source>
        <dbReference type="Proteomes" id="UP000010847"/>
    </source>
</evidence>
<dbReference type="KEGG" id="dmt:DESME_06010"/>
<dbReference type="EMBL" id="CP007032">
    <property type="protein sequence ID" value="AHF06659.1"/>
    <property type="molecule type" value="Genomic_DNA"/>
</dbReference>
<dbReference type="Proteomes" id="UP000010847">
    <property type="component" value="Chromosome"/>
</dbReference>
<protein>
    <recommendedName>
        <fullName evidence="1">HD domain-containing protein</fullName>
    </recommendedName>
</protein>
<dbReference type="RefSeq" id="WP_006715673.1">
    <property type="nucleotide sequence ID" value="NZ_CP007032.1"/>
</dbReference>
<dbReference type="AlphaFoldDB" id="W0EBV9"/>
<feature type="domain" description="HD" evidence="1">
    <location>
        <begin position="46"/>
        <end position="166"/>
    </location>
</feature>
<dbReference type="InterPro" id="IPR006675">
    <property type="entry name" value="HDIG_dom"/>
</dbReference>
<dbReference type="SUPFAM" id="SSF109604">
    <property type="entry name" value="HD-domain/PDEase-like"/>
    <property type="match status" value="1"/>
</dbReference>
<reference evidence="2 3" key="1">
    <citation type="submission" date="2013-12" db="EMBL/GenBank/DDBJ databases">
        <authorList>
            <consortium name="DOE Joint Genome Institute"/>
            <person name="Smidt H."/>
            <person name="Huntemann M."/>
            <person name="Han J."/>
            <person name="Chen A."/>
            <person name="Kyrpides N."/>
            <person name="Mavromatis K."/>
            <person name="Markowitz V."/>
            <person name="Palaniappan K."/>
            <person name="Ivanova N."/>
            <person name="Schaumberg A."/>
            <person name="Pati A."/>
            <person name="Liolios K."/>
            <person name="Nordberg H.P."/>
            <person name="Cantor M.N."/>
            <person name="Hua S.X."/>
            <person name="Woyke T."/>
        </authorList>
    </citation>
    <scope>NUCLEOTIDE SEQUENCE [LARGE SCALE GENOMIC DNA]</scope>
    <source>
        <strain evidence="3">DSM 15288</strain>
    </source>
</reference>
<dbReference type="InterPro" id="IPR003607">
    <property type="entry name" value="HD/PDEase_dom"/>
</dbReference>
<name>W0EBV9_9FIRM</name>
<evidence type="ECO:0000259" key="1">
    <source>
        <dbReference type="Pfam" id="PF01966"/>
    </source>
</evidence>
<sequence length="168" mass="19166">MFYRIEQFYHGLFPRISSKDLQLVHSFLSGAPLFLFESQPPADQRHAIDVALDLLQNQVHLSFPQKRILIQAALLHDCGKTRYPLKIWQRVYIVLCVKLPIPVQNLLEGLTTFQALSLPLILAQQHPKWGAMLASKAGLTEEVIELIRNHHAPHSEAGKLLYIADNHH</sequence>
<dbReference type="OrthoDB" id="68032at2"/>
<dbReference type="NCBIfam" id="TIGR00277">
    <property type="entry name" value="HDIG"/>
    <property type="match status" value="1"/>
</dbReference>
<dbReference type="CDD" id="cd00077">
    <property type="entry name" value="HDc"/>
    <property type="match status" value="1"/>
</dbReference>
<dbReference type="eggNOG" id="COG2206">
    <property type="taxonomic scope" value="Bacteria"/>
</dbReference>
<proteinExistence type="predicted"/>
<evidence type="ECO:0000313" key="2">
    <source>
        <dbReference type="EMBL" id="AHF06659.1"/>
    </source>
</evidence>
<dbReference type="HOGENOM" id="CLU_124473_1_0_9"/>
<accession>W0EBV9</accession>
<dbReference type="Gene3D" id="1.10.3210.10">
    <property type="entry name" value="Hypothetical protein af1432"/>
    <property type="match status" value="1"/>
</dbReference>
<keyword evidence="3" id="KW-1185">Reference proteome</keyword>
<gene>
    <name evidence="2" type="ORF">DESME_06010</name>
</gene>
<organism evidence="2 3">
    <name type="scientific">Desulfitobacterium metallireducens DSM 15288</name>
    <dbReference type="NCBI Taxonomy" id="871968"/>
    <lineage>
        <taxon>Bacteria</taxon>
        <taxon>Bacillati</taxon>
        <taxon>Bacillota</taxon>
        <taxon>Clostridia</taxon>
        <taxon>Eubacteriales</taxon>
        <taxon>Desulfitobacteriaceae</taxon>
        <taxon>Desulfitobacterium</taxon>
    </lineage>
</organism>
<dbReference type="STRING" id="871968.DESME_06010"/>
<dbReference type="Pfam" id="PF01966">
    <property type="entry name" value="HD"/>
    <property type="match status" value="1"/>
</dbReference>
<dbReference type="InterPro" id="IPR006674">
    <property type="entry name" value="HD_domain"/>
</dbReference>